<accession>A0A6J7VJU0</accession>
<gene>
    <name evidence="1" type="ORF">UFOPK4367_01574</name>
</gene>
<organism evidence="1">
    <name type="scientific">freshwater metagenome</name>
    <dbReference type="NCBI Taxonomy" id="449393"/>
    <lineage>
        <taxon>unclassified sequences</taxon>
        <taxon>metagenomes</taxon>
        <taxon>ecological metagenomes</taxon>
    </lineage>
</organism>
<evidence type="ECO:0000313" key="1">
    <source>
        <dbReference type="EMBL" id="CAB5078310.1"/>
    </source>
</evidence>
<protein>
    <submittedName>
        <fullName evidence="1">Unannotated protein</fullName>
    </submittedName>
</protein>
<sequence>MGDGVTSSYVAGRTLADLISGKESEFTHLPWVNHQSPQWEGEPVRWLAINAGLKVMTWADREERLTHRESLIARAMAPLLGH</sequence>
<name>A0A6J7VJU0_9ZZZZ</name>
<proteinExistence type="predicted"/>
<reference evidence="1" key="1">
    <citation type="submission" date="2020-05" db="EMBL/GenBank/DDBJ databases">
        <authorList>
            <person name="Chiriac C."/>
            <person name="Salcher M."/>
            <person name="Ghai R."/>
            <person name="Kavagutti S V."/>
        </authorList>
    </citation>
    <scope>NUCLEOTIDE SEQUENCE</scope>
</reference>
<dbReference type="AlphaFoldDB" id="A0A6J7VJU0"/>
<dbReference type="EMBL" id="CAFBRC010000166">
    <property type="protein sequence ID" value="CAB5078310.1"/>
    <property type="molecule type" value="Genomic_DNA"/>
</dbReference>